<dbReference type="AlphaFoldDB" id="A0A814S451"/>
<dbReference type="Proteomes" id="UP000663832">
    <property type="component" value="Unassembled WGS sequence"/>
</dbReference>
<keyword evidence="6" id="KW-1133">Transmembrane helix</keyword>
<evidence type="ECO:0000313" key="13">
    <source>
        <dbReference type="EMBL" id="CAF1135740.1"/>
    </source>
</evidence>
<accession>A0A814S451</accession>
<protein>
    <submittedName>
        <fullName evidence="14">Uncharacterized protein</fullName>
    </submittedName>
</protein>
<dbReference type="EMBL" id="CAJNOM010000145">
    <property type="protein sequence ID" value="CAF1135740.1"/>
    <property type="molecule type" value="Genomic_DNA"/>
</dbReference>
<gene>
    <name evidence="12" type="ORF">BJG266_LOCUS260</name>
    <name evidence="13" type="ORF">QVE165_LOCUS22191</name>
    <name evidence="14" type="ORF">QVE165_LOCUS22556</name>
</gene>
<feature type="compositionally biased region" description="Polar residues" evidence="11">
    <location>
        <begin position="56"/>
        <end position="66"/>
    </location>
</feature>
<comment type="caution">
    <text evidence="14">The sequence shown here is derived from an EMBL/GenBank/DDBJ whole genome shotgun (WGS) entry which is preliminary data.</text>
</comment>
<proteinExistence type="inferred from homology"/>
<evidence type="ECO:0000256" key="3">
    <source>
        <dbReference type="ARBA" id="ARBA00022692"/>
    </source>
</evidence>
<dbReference type="PROSITE" id="PS50920">
    <property type="entry name" value="SOLCAR"/>
    <property type="match status" value="1"/>
</dbReference>
<dbReference type="Proteomes" id="UP000663877">
    <property type="component" value="Unassembled WGS sequence"/>
</dbReference>
<keyword evidence="7" id="KW-0496">Mitochondrion</keyword>
<sequence>MDTTPPITTPRTDDSSVTDNIQNDENSPLLPPTSILQTAERIVTPIQPPLQPGTPVRQQPTGGFTSTANSANPTFAVLKTTTIQHAIGHPLAYVRVLMQMGYEPLPAYRGKNLFGKETLYYPNVFRYLQYIYNTDGFLGLYRGFGCSLLSKVVCWYTTTKVDELLGPVEPRVPSSQEKPTWNKCTQKVLREVRCQSWGILVSHPFQVMAVRCMGQFVGGEKAYSSLNIFQNFKEIYQHQGIGGFFVGLIPRWLLEISTIVIANVIVHLLKTQLPSQNELVSLYEYIAAFVAQTVTYPLSVVTTVTAINRSGLRAGTLPMTPIHSNWHDAYNYLKTGEQLKRGSGLFNRAALGTSGLPALGTPIPNA</sequence>
<evidence type="ECO:0000256" key="8">
    <source>
        <dbReference type="ARBA" id="ARBA00023136"/>
    </source>
</evidence>
<comment type="subcellular location">
    <subcellularLocation>
        <location evidence="1">Mitochondrion outer membrane</location>
        <topology evidence="1">Multi-pass membrane protein</topology>
    </subcellularLocation>
</comment>
<keyword evidence="8 9" id="KW-0472">Membrane</keyword>
<comment type="similarity">
    <text evidence="2 10">Belongs to the mitochondrial carrier (TC 2.A.29) family.</text>
</comment>
<keyword evidence="10" id="KW-0813">Transport</keyword>
<dbReference type="PANTHER" id="PTHR10780:SF18">
    <property type="entry name" value="LD43650P"/>
    <property type="match status" value="1"/>
</dbReference>
<dbReference type="PANTHER" id="PTHR10780">
    <property type="entry name" value="MITOCHONDRIAL CARRIER HOMOLOG"/>
    <property type="match status" value="1"/>
</dbReference>
<feature type="region of interest" description="Disordered" evidence="11">
    <location>
        <begin position="46"/>
        <end position="66"/>
    </location>
</feature>
<evidence type="ECO:0000256" key="5">
    <source>
        <dbReference type="ARBA" id="ARBA00022787"/>
    </source>
</evidence>
<evidence type="ECO:0000256" key="11">
    <source>
        <dbReference type="SAM" id="MobiDB-lite"/>
    </source>
</evidence>
<keyword evidence="15" id="KW-1185">Reference proteome</keyword>
<dbReference type="EMBL" id="CAJNOI010000001">
    <property type="protein sequence ID" value="CAF0720889.1"/>
    <property type="molecule type" value="Genomic_DNA"/>
</dbReference>
<dbReference type="SUPFAM" id="SSF103506">
    <property type="entry name" value="Mitochondrial carrier"/>
    <property type="match status" value="1"/>
</dbReference>
<evidence type="ECO:0000256" key="1">
    <source>
        <dbReference type="ARBA" id="ARBA00004374"/>
    </source>
</evidence>
<dbReference type="Gene3D" id="1.50.40.10">
    <property type="entry name" value="Mitochondrial carrier domain"/>
    <property type="match status" value="1"/>
</dbReference>
<evidence type="ECO:0000313" key="12">
    <source>
        <dbReference type="EMBL" id="CAF0720889.1"/>
    </source>
</evidence>
<feature type="region of interest" description="Disordered" evidence="11">
    <location>
        <begin position="1"/>
        <end position="32"/>
    </location>
</feature>
<keyword evidence="4" id="KW-0677">Repeat</keyword>
<evidence type="ECO:0000313" key="14">
    <source>
        <dbReference type="EMBL" id="CAF1142412.1"/>
    </source>
</evidence>
<feature type="compositionally biased region" description="Polar residues" evidence="11">
    <location>
        <begin position="15"/>
        <end position="26"/>
    </location>
</feature>
<dbReference type="InterPro" id="IPR023395">
    <property type="entry name" value="MCP_dom_sf"/>
</dbReference>
<dbReference type="EMBL" id="CAJNOM010000149">
    <property type="protein sequence ID" value="CAF1142412.1"/>
    <property type="molecule type" value="Genomic_DNA"/>
</dbReference>
<evidence type="ECO:0000313" key="15">
    <source>
        <dbReference type="Proteomes" id="UP000663832"/>
    </source>
</evidence>
<evidence type="ECO:0000256" key="7">
    <source>
        <dbReference type="ARBA" id="ARBA00023128"/>
    </source>
</evidence>
<dbReference type="Pfam" id="PF00153">
    <property type="entry name" value="Mito_carr"/>
    <property type="match status" value="2"/>
</dbReference>
<reference evidence="14" key="1">
    <citation type="submission" date="2021-02" db="EMBL/GenBank/DDBJ databases">
        <authorList>
            <person name="Nowell W R."/>
        </authorList>
    </citation>
    <scope>NUCLEOTIDE SEQUENCE</scope>
</reference>
<feature type="compositionally biased region" description="Low complexity" evidence="11">
    <location>
        <begin position="1"/>
        <end position="10"/>
    </location>
</feature>
<evidence type="ECO:0000256" key="2">
    <source>
        <dbReference type="ARBA" id="ARBA00006375"/>
    </source>
</evidence>
<keyword evidence="3 9" id="KW-0812">Transmembrane</keyword>
<evidence type="ECO:0000256" key="10">
    <source>
        <dbReference type="RuleBase" id="RU000488"/>
    </source>
</evidence>
<evidence type="ECO:0000256" key="6">
    <source>
        <dbReference type="ARBA" id="ARBA00022989"/>
    </source>
</evidence>
<name>A0A814S451_9BILA</name>
<organism evidence="14 15">
    <name type="scientific">Adineta steineri</name>
    <dbReference type="NCBI Taxonomy" id="433720"/>
    <lineage>
        <taxon>Eukaryota</taxon>
        <taxon>Metazoa</taxon>
        <taxon>Spiralia</taxon>
        <taxon>Gnathifera</taxon>
        <taxon>Rotifera</taxon>
        <taxon>Eurotatoria</taxon>
        <taxon>Bdelloidea</taxon>
        <taxon>Adinetida</taxon>
        <taxon>Adinetidae</taxon>
        <taxon>Adineta</taxon>
    </lineage>
</organism>
<feature type="repeat" description="Solcar" evidence="9">
    <location>
        <begin position="68"/>
        <end position="168"/>
    </location>
</feature>
<dbReference type="InterPro" id="IPR018108">
    <property type="entry name" value="MCP_transmembrane"/>
</dbReference>
<keyword evidence="5" id="KW-1000">Mitochondrion outer membrane</keyword>
<evidence type="ECO:0000256" key="9">
    <source>
        <dbReference type="PROSITE-ProRule" id="PRU00282"/>
    </source>
</evidence>
<evidence type="ECO:0000256" key="4">
    <source>
        <dbReference type="ARBA" id="ARBA00022737"/>
    </source>
</evidence>
<dbReference type="OrthoDB" id="10253709at2759"/>
<dbReference type="GO" id="GO:0005741">
    <property type="term" value="C:mitochondrial outer membrane"/>
    <property type="evidence" value="ECO:0007669"/>
    <property type="project" value="UniProtKB-SubCell"/>
</dbReference>